<name>A0ABV8SD77_9BACL</name>
<dbReference type="RefSeq" id="WP_378127294.1">
    <property type="nucleotide sequence ID" value="NZ_JBHSED010000038.1"/>
</dbReference>
<dbReference type="EMBL" id="JBHSED010000038">
    <property type="protein sequence ID" value="MFC4305377.1"/>
    <property type="molecule type" value="Genomic_DNA"/>
</dbReference>
<proteinExistence type="predicted"/>
<accession>A0ABV8SD77</accession>
<keyword evidence="3" id="KW-1185">Reference proteome</keyword>
<protein>
    <submittedName>
        <fullName evidence="2">Uncharacterized protein</fullName>
    </submittedName>
</protein>
<reference evidence="3" key="1">
    <citation type="journal article" date="2019" name="Int. J. Syst. Evol. Microbiol.">
        <title>The Global Catalogue of Microorganisms (GCM) 10K type strain sequencing project: providing services to taxonomists for standard genome sequencing and annotation.</title>
        <authorList>
            <consortium name="The Broad Institute Genomics Platform"/>
            <consortium name="The Broad Institute Genome Sequencing Center for Infectious Disease"/>
            <person name="Wu L."/>
            <person name="Ma J."/>
        </authorList>
    </citation>
    <scope>NUCLEOTIDE SEQUENCE [LARGE SCALE GENOMIC DNA]</scope>
    <source>
        <strain evidence="3">CGMCC 4.1641</strain>
    </source>
</reference>
<sequence>MPSVSAFPFSLGSPTGPSQGYPAQGALARSMLLLLSLLPMDTE</sequence>
<gene>
    <name evidence="2" type="ORF">ACFO1S_18250</name>
</gene>
<organism evidence="2 3">
    <name type="scientific">Cohnella boryungensis</name>
    <dbReference type="NCBI Taxonomy" id="768479"/>
    <lineage>
        <taxon>Bacteria</taxon>
        <taxon>Bacillati</taxon>
        <taxon>Bacillota</taxon>
        <taxon>Bacilli</taxon>
        <taxon>Bacillales</taxon>
        <taxon>Paenibacillaceae</taxon>
        <taxon>Cohnella</taxon>
    </lineage>
</organism>
<evidence type="ECO:0000256" key="1">
    <source>
        <dbReference type="SAM" id="MobiDB-lite"/>
    </source>
</evidence>
<comment type="caution">
    <text evidence="2">The sequence shown here is derived from an EMBL/GenBank/DDBJ whole genome shotgun (WGS) entry which is preliminary data.</text>
</comment>
<evidence type="ECO:0000313" key="3">
    <source>
        <dbReference type="Proteomes" id="UP001595755"/>
    </source>
</evidence>
<dbReference type="Proteomes" id="UP001595755">
    <property type="component" value="Unassembled WGS sequence"/>
</dbReference>
<evidence type="ECO:0000313" key="2">
    <source>
        <dbReference type="EMBL" id="MFC4305377.1"/>
    </source>
</evidence>
<feature type="region of interest" description="Disordered" evidence="1">
    <location>
        <begin position="1"/>
        <end position="22"/>
    </location>
</feature>